<keyword evidence="1" id="KW-0677">Repeat</keyword>
<feature type="repeat" description="PPR" evidence="2">
    <location>
        <begin position="97"/>
        <end position="131"/>
    </location>
</feature>
<dbReference type="InterPro" id="IPR046960">
    <property type="entry name" value="PPR_At4g14850-like_plant"/>
</dbReference>
<dbReference type="OrthoDB" id="9990610at2759"/>
<dbReference type="SUPFAM" id="SSF48452">
    <property type="entry name" value="TPR-like"/>
    <property type="match status" value="1"/>
</dbReference>
<dbReference type="AlphaFoldDB" id="A0A835DR49"/>
<name>A0A835DR49_TETSI</name>
<dbReference type="PROSITE" id="PS51375">
    <property type="entry name" value="PPR"/>
    <property type="match status" value="3"/>
</dbReference>
<dbReference type="GO" id="GO:0003723">
    <property type="term" value="F:RNA binding"/>
    <property type="evidence" value="ECO:0007669"/>
    <property type="project" value="InterPro"/>
</dbReference>
<dbReference type="Pfam" id="PF01535">
    <property type="entry name" value="PPR"/>
    <property type="match status" value="5"/>
</dbReference>
<proteinExistence type="predicted"/>
<keyword evidence="4" id="KW-1185">Reference proteome</keyword>
<dbReference type="EMBL" id="JABCRI010000002">
    <property type="protein sequence ID" value="KAF8409909.1"/>
    <property type="molecule type" value="Genomic_DNA"/>
</dbReference>
<evidence type="ECO:0000256" key="2">
    <source>
        <dbReference type="PROSITE-ProRule" id="PRU00708"/>
    </source>
</evidence>
<organism evidence="3 4">
    <name type="scientific">Tetracentron sinense</name>
    <name type="common">Spur-leaf</name>
    <dbReference type="NCBI Taxonomy" id="13715"/>
    <lineage>
        <taxon>Eukaryota</taxon>
        <taxon>Viridiplantae</taxon>
        <taxon>Streptophyta</taxon>
        <taxon>Embryophyta</taxon>
        <taxon>Tracheophyta</taxon>
        <taxon>Spermatophyta</taxon>
        <taxon>Magnoliopsida</taxon>
        <taxon>Trochodendrales</taxon>
        <taxon>Trochodendraceae</taxon>
        <taxon>Tetracentron</taxon>
    </lineage>
</organism>
<reference evidence="3 4" key="1">
    <citation type="submission" date="2020-04" db="EMBL/GenBank/DDBJ databases">
        <title>Plant Genome Project.</title>
        <authorList>
            <person name="Zhang R.-G."/>
        </authorList>
    </citation>
    <scope>NUCLEOTIDE SEQUENCE [LARGE SCALE GENOMIC DNA]</scope>
    <source>
        <strain evidence="3">YNK0</strain>
        <tissue evidence="3">Leaf</tissue>
    </source>
</reference>
<sequence>MPVKDVVSWNSMIMGYIRHGDLDSARSYFNHAPERSLVSWNSMVAGYACSGRIEEVEKLFREMPVMDTSWNSLISGYVKVGVMISAKRIFERMPERDAVSWTAMIDGYTRNGHYDSSLRLFQRMQLAKIGPTEVNLLSILTSCTNLGALELVKRLHNYIHKNGFIIDNNLGTALINMYAKCGEMDSGLEGLEVF</sequence>
<gene>
    <name evidence="3" type="ORF">HHK36_002428</name>
</gene>
<dbReference type="InterPro" id="IPR002885">
    <property type="entry name" value="PPR_rpt"/>
</dbReference>
<dbReference type="GO" id="GO:0009451">
    <property type="term" value="P:RNA modification"/>
    <property type="evidence" value="ECO:0007669"/>
    <property type="project" value="InterPro"/>
</dbReference>
<feature type="repeat" description="PPR" evidence="2">
    <location>
        <begin position="66"/>
        <end position="96"/>
    </location>
</feature>
<evidence type="ECO:0000313" key="3">
    <source>
        <dbReference type="EMBL" id="KAF8409909.1"/>
    </source>
</evidence>
<accession>A0A835DR49</accession>
<feature type="repeat" description="PPR" evidence="2">
    <location>
        <begin position="5"/>
        <end position="39"/>
    </location>
</feature>
<protein>
    <recommendedName>
        <fullName evidence="5">Pentatricopeptide repeat-containing protein</fullName>
    </recommendedName>
</protein>
<dbReference type="NCBIfam" id="TIGR00756">
    <property type="entry name" value="PPR"/>
    <property type="match status" value="4"/>
</dbReference>
<evidence type="ECO:0008006" key="5">
    <source>
        <dbReference type="Google" id="ProtNLM"/>
    </source>
</evidence>
<dbReference type="InterPro" id="IPR011990">
    <property type="entry name" value="TPR-like_helical_dom_sf"/>
</dbReference>
<dbReference type="Proteomes" id="UP000655225">
    <property type="component" value="Unassembled WGS sequence"/>
</dbReference>
<dbReference type="PANTHER" id="PTHR47926">
    <property type="entry name" value="PENTATRICOPEPTIDE REPEAT-CONTAINING PROTEIN"/>
    <property type="match status" value="1"/>
</dbReference>
<evidence type="ECO:0000313" key="4">
    <source>
        <dbReference type="Proteomes" id="UP000655225"/>
    </source>
</evidence>
<evidence type="ECO:0000256" key="1">
    <source>
        <dbReference type="ARBA" id="ARBA00022737"/>
    </source>
</evidence>
<dbReference type="OMA" id="MITGHAN"/>
<dbReference type="Gene3D" id="1.25.40.10">
    <property type="entry name" value="Tetratricopeptide repeat domain"/>
    <property type="match status" value="2"/>
</dbReference>
<comment type="caution">
    <text evidence="3">The sequence shown here is derived from an EMBL/GenBank/DDBJ whole genome shotgun (WGS) entry which is preliminary data.</text>
</comment>